<dbReference type="InterPro" id="IPR018303">
    <property type="entry name" value="ATPase_P-typ_P_site"/>
</dbReference>
<dbReference type="Pfam" id="PF00702">
    <property type="entry name" value="Hydrolase"/>
    <property type="match status" value="1"/>
</dbReference>
<proteinExistence type="inferred from homology"/>
<dbReference type="AlphaFoldDB" id="A0A5E6M994"/>
<feature type="transmembrane region" description="Helical" evidence="8">
    <location>
        <begin position="53"/>
        <end position="74"/>
    </location>
</feature>
<dbReference type="SUPFAM" id="SSF56784">
    <property type="entry name" value="HAD-like"/>
    <property type="match status" value="1"/>
</dbReference>
<dbReference type="InterPro" id="IPR023214">
    <property type="entry name" value="HAD_sf"/>
</dbReference>
<evidence type="ECO:0000256" key="7">
    <source>
        <dbReference type="ARBA" id="ARBA00047308"/>
    </source>
</evidence>
<feature type="domain" description="P-type ATPase A" evidence="9">
    <location>
        <begin position="136"/>
        <end position="234"/>
    </location>
</feature>
<dbReference type="GO" id="GO:0005886">
    <property type="term" value="C:plasma membrane"/>
    <property type="evidence" value="ECO:0007669"/>
    <property type="project" value="UniProtKB-SubCell"/>
</dbReference>
<dbReference type="EMBL" id="CABFVA020000001">
    <property type="protein sequence ID" value="VVM04317.1"/>
    <property type="molecule type" value="Genomic_DNA"/>
</dbReference>
<dbReference type="InterPro" id="IPR036412">
    <property type="entry name" value="HAD-like_sf"/>
</dbReference>
<dbReference type="InterPro" id="IPR059000">
    <property type="entry name" value="ATPase_P-type_domA"/>
</dbReference>
<dbReference type="InterPro" id="IPR008250">
    <property type="entry name" value="ATPase_P-typ_transduc_dom_A_sf"/>
</dbReference>
<evidence type="ECO:0000259" key="9">
    <source>
        <dbReference type="Pfam" id="PF00122"/>
    </source>
</evidence>
<dbReference type="GO" id="GO:0005524">
    <property type="term" value="F:ATP binding"/>
    <property type="evidence" value="ECO:0007669"/>
    <property type="project" value="UniProtKB-UniRule"/>
</dbReference>
<dbReference type="GO" id="GO:0015086">
    <property type="term" value="F:cadmium ion transmembrane transporter activity"/>
    <property type="evidence" value="ECO:0007669"/>
    <property type="project" value="TreeGrafter"/>
</dbReference>
<dbReference type="InterPro" id="IPR027256">
    <property type="entry name" value="P-typ_ATPase_IB"/>
</dbReference>
<dbReference type="NCBIfam" id="TIGR01494">
    <property type="entry name" value="ATPase_P-type"/>
    <property type="match status" value="1"/>
</dbReference>
<dbReference type="Pfam" id="PF00122">
    <property type="entry name" value="E1-E2_ATPase"/>
    <property type="match status" value="1"/>
</dbReference>
<evidence type="ECO:0000256" key="5">
    <source>
        <dbReference type="ARBA" id="ARBA00023136"/>
    </source>
</evidence>
<evidence type="ECO:0000256" key="8">
    <source>
        <dbReference type="RuleBase" id="RU362081"/>
    </source>
</evidence>
<dbReference type="GO" id="GO:0046872">
    <property type="term" value="F:metal ion binding"/>
    <property type="evidence" value="ECO:0007669"/>
    <property type="project" value="UniProtKB-KW"/>
</dbReference>
<dbReference type="PRINTS" id="PR00119">
    <property type="entry name" value="CATATPASE"/>
</dbReference>
<reference evidence="10 11" key="1">
    <citation type="submission" date="2019-09" db="EMBL/GenBank/DDBJ databases">
        <authorList>
            <person name="Cremers G."/>
        </authorList>
    </citation>
    <scope>NUCLEOTIDE SEQUENCE [LARGE SCALE GENOMIC DNA]</scope>
    <source>
        <strain evidence="10">4A</strain>
    </source>
</reference>
<name>A0A5E6M994_9BACT</name>
<comment type="subcellular location">
    <subcellularLocation>
        <location evidence="8">Cell membrane</location>
    </subcellularLocation>
    <subcellularLocation>
        <location evidence="1">Membrane</location>
    </subcellularLocation>
</comment>
<dbReference type="PANTHER" id="PTHR48085:SF5">
    <property type="entry name" value="CADMIUM_ZINC-TRANSPORTING ATPASE HMA4-RELATED"/>
    <property type="match status" value="1"/>
</dbReference>
<dbReference type="PROSITE" id="PS00154">
    <property type="entry name" value="ATPASE_E1_E2"/>
    <property type="match status" value="1"/>
</dbReference>
<accession>A0A5E6M994</accession>
<evidence type="ECO:0000256" key="6">
    <source>
        <dbReference type="ARBA" id="ARBA00039097"/>
    </source>
</evidence>
<evidence type="ECO:0000256" key="1">
    <source>
        <dbReference type="ARBA" id="ARBA00004370"/>
    </source>
</evidence>
<keyword evidence="5 8" id="KW-0472">Membrane</keyword>
<dbReference type="OrthoDB" id="199028at2"/>
<evidence type="ECO:0000256" key="2">
    <source>
        <dbReference type="ARBA" id="ARBA00006024"/>
    </source>
</evidence>
<feature type="transmembrane region" description="Helical" evidence="8">
    <location>
        <begin position="575"/>
        <end position="595"/>
    </location>
</feature>
<dbReference type="SUPFAM" id="SSF81665">
    <property type="entry name" value="Calcium ATPase, transmembrane domain M"/>
    <property type="match status" value="1"/>
</dbReference>
<feature type="transmembrane region" description="Helical" evidence="8">
    <location>
        <begin position="251"/>
        <end position="270"/>
    </location>
</feature>
<sequence>MKPGLPSSAERSDARRPALWLLRHRNGSVAALTLIAVALHLALRFGFRSQPRLYDAPLLLALGAGGLPLIVELGRKAIRREFGSDLLAGISILTSLCLGEYLAGSIIVLMLSGGEFLESFAMGQASSVLRALAKRMPSSVHRKAPSGLEEVSFSAVRIGDQVVVFPHETCPVDGVVVEGHGEMDEAYLTGEPFRIRKTVGTSVLSGAINGESALTVRATRLAEDSRYAKIMAVMARAEQERPRLRRLADTLAVYYTPAAIALAGATWLFTGQPVRFLAVLVIATPCPLILAIPVAIIGAISLCARRSIIVRTPAALEQVSQCRTAFFDKTGTLTYGKPRLTELSVAEGFSRRKVLKVAAGLEHYSKHPLARAILAAARKEGIAPPEASEVREPPGQGLTGVVEGLQVRITGRSQLTGAEIEEAKLPPSSGGLECILWIGGRYAAACRFRDAPRRESRSFVAHLGPKHQFHRTILVSGDRESEVRYLAEQVGIREIHAGQTPEEKLTLVRKETARVKTIYVGDGINDAPAMMAATVGMAIGQNADVTAEAADVVCLENSLRKIDEFLHISRRMRRIALQSGVGGMLLSLCGMLIAAGGRLTPVEGAIAQELIDILAIGNALRAALPPRTLHDV</sequence>
<dbReference type="Gene3D" id="3.40.1110.10">
    <property type="entry name" value="Calcium-transporting ATPase, cytoplasmic domain N"/>
    <property type="match status" value="1"/>
</dbReference>
<dbReference type="GO" id="GO:0016887">
    <property type="term" value="F:ATP hydrolysis activity"/>
    <property type="evidence" value="ECO:0007669"/>
    <property type="project" value="InterPro"/>
</dbReference>
<keyword evidence="3 8" id="KW-0812">Transmembrane</keyword>
<comment type="similarity">
    <text evidence="2 8">Belongs to the cation transport ATPase (P-type) (TC 3.A.3) family. Type IB subfamily.</text>
</comment>
<dbReference type="RefSeq" id="WP_142658901.1">
    <property type="nucleotide sequence ID" value="NZ_CABFVA020000001.1"/>
</dbReference>
<dbReference type="Proteomes" id="UP000334923">
    <property type="component" value="Unassembled WGS sequence"/>
</dbReference>
<organism evidence="10 11">
    <name type="scientific">Methylacidimicrobium tartarophylax</name>
    <dbReference type="NCBI Taxonomy" id="1041768"/>
    <lineage>
        <taxon>Bacteria</taxon>
        <taxon>Pseudomonadati</taxon>
        <taxon>Verrucomicrobiota</taxon>
        <taxon>Methylacidimicrobium</taxon>
    </lineage>
</organism>
<keyword evidence="4 8" id="KW-1133">Transmembrane helix</keyword>
<protein>
    <recommendedName>
        <fullName evidence="6">P-type Zn(2+) transporter</fullName>
        <ecNumber evidence="6">7.2.2.12</ecNumber>
    </recommendedName>
</protein>
<dbReference type="InterPro" id="IPR051014">
    <property type="entry name" value="Cation_Transport_ATPase_IB"/>
</dbReference>
<dbReference type="GO" id="GO:0016463">
    <property type="term" value="F:P-type zinc transporter activity"/>
    <property type="evidence" value="ECO:0007669"/>
    <property type="project" value="UniProtKB-EC"/>
</dbReference>
<dbReference type="NCBIfam" id="TIGR01525">
    <property type="entry name" value="ATPase-IB_hvy"/>
    <property type="match status" value="1"/>
</dbReference>
<keyword evidence="8" id="KW-0067">ATP-binding</keyword>
<dbReference type="InterPro" id="IPR023298">
    <property type="entry name" value="ATPase_P-typ_TM_dom_sf"/>
</dbReference>
<dbReference type="InterPro" id="IPR001757">
    <property type="entry name" value="P_typ_ATPase"/>
</dbReference>
<gene>
    <name evidence="10" type="primary">copB</name>
    <name evidence="10" type="ORF">MAMT_00012</name>
</gene>
<comment type="catalytic activity">
    <reaction evidence="7">
        <text>Zn(2+)(in) + ATP + H2O = Zn(2+)(out) + ADP + phosphate + H(+)</text>
        <dbReference type="Rhea" id="RHEA:20621"/>
        <dbReference type="ChEBI" id="CHEBI:15377"/>
        <dbReference type="ChEBI" id="CHEBI:15378"/>
        <dbReference type="ChEBI" id="CHEBI:29105"/>
        <dbReference type="ChEBI" id="CHEBI:30616"/>
        <dbReference type="ChEBI" id="CHEBI:43474"/>
        <dbReference type="ChEBI" id="CHEBI:456216"/>
        <dbReference type="EC" id="7.2.2.12"/>
    </reaction>
</comment>
<dbReference type="PANTHER" id="PTHR48085">
    <property type="entry name" value="CADMIUM/ZINC-TRANSPORTING ATPASE HMA2-RELATED"/>
    <property type="match status" value="1"/>
</dbReference>
<keyword evidence="11" id="KW-1185">Reference proteome</keyword>
<evidence type="ECO:0000313" key="10">
    <source>
        <dbReference type="EMBL" id="VVM04317.1"/>
    </source>
</evidence>
<evidence type="ECO:0000256" key="3">
    <source>
        <dbReference type="ARBA" id="ARBA00022692"/>
    </source>
</evidence>
<dbReference type="SUPFAM" id="SSF81653">
    <property type="entry name" value="Calcium ATPase, transduction domain A"/>
    <property type="match status" value="1"/>
</dbReference>
<keyword evidence="8" id="KW-0479">Metal-binding</keyword>
<evidence type="ECO:0000256" key="4">
    <source>
        <dbReference type="ARBA" id="ARBA00022989"/>
    </source>
</evidence>
<dbReference type="Gene3D" id="2.70.150.10">
    <property type="entry name" value="Calcium-transporting ATPase, cytoplasmic transduction domain A"/>
    <property type="match status" value="1"/>
</dbReference>
<feature type="transmembrane region" description="Helical" evidence="8">
    <location>
        <begin position="29"/>
        <end position="47"/>
    </location>
</feature>
<feature type="transmembrane region" description="Helical" evidence="8">
    <location>
        <begin position="276"/>
        <end position="302"/>
    </location>
</feature>
<dbReference type="NCBIfam" id="TIGR01512">
    <property type="entry name" value="ATPase-IB2_Cd"/>
    <property type="match status" value="1"/>
</dbReference>
<evidence type="ECO:0000313" key="11">
    <source>
        <dbReference type="Proteomes" id="UP000334923"/>
    </source>
</evidence>
<keyword evidence="10" id="KW-0378">Hydrolase</keyword>
<dbReference type="EC" id="7.2.2.12" evidence="6"/>
<keyword evidence="8" id="KW-1003">Cell membrane</keyword>
<dbReference type="InterPro" id="IPR023299">
    <property type="entry name" value="ATPase_P-typ_cyto_dom_N"/>
</dbReference>
<keyword evidence="8" id="KW-0547">Nucleotide-binding</keyword>
<dbReference type="Gene3D" id="3.40.50.1000">
    <property type="entry name" value="HAD superfamily/HAD-like"/>
    <property type="match status" value="1"/>
</dbReference>